<organism evidence="1 2">
    <name type="scientific">Oryza rufipogon</name>
    <name type="common">Brownbeard rice</name>
    <name type="synonym">Asian wild rice</name>
    <dbReference type="NCBI Taxonomy" id="4529"/>
    <lineage>
        <taxon>Eukaryota</taxon>
        <taxon>Viridiplantae</taxon>
        <taxon>Streptophyta</taxon>
        <taxon>Embryophyta</taxon>
        <taxon>Tracheophyta</taxon>
        <taxon>Spermatophyta</taxon>
        <taxon>Magnoliopsida</taxon>
        <taxon>Liliopsida</taxon>
        <taxon>Poales</taxon>
        <taxon>Poaceae</taxon>
        <taxon>BOP clade</taxon>
        <taxon>Oryzoideae</taxon>
        <taxon>Oryzeae</taxon>
        <taxon>Oryzinae</taxon>
        <taxon>Oryza</taxon>
    </lineage>
</organism>
<protein>
    <submittedName>
        <fullName evidence="1">Uncharacterized protein</fullName>
    </submittedName>
</protein>
<dbReference type="EnsemblPlants" id="ORUFI06G11910.1">
    <property type="protein sequence ID" value="ORUFI06G11910.1"/>
    <property type="gene ID" value="ORUFI06G11910"/>
</dbReference>
<evidence type="ECO:0000313" key="1">
    <source>
        <dbReference type="EnsemblPlants" id="ORUFI06G11910.1"/>
    </source>
</evidence>
<keyword evidence="2" id="KW-1185">Reference proteome</keyword>
<dbReference type="AlphaFoldDB" id="A0A0E0PWK0"/>
<evidence type="ECO:0000313" key="2">
    <source>
        <dbReference type="Proteomes" id="UP000008022"/>
    </source>
</evidence>
<dbReference type="Gramene" id="ORUFI06G11910.1">
    <property type="protein sequence ID" value="ORUFI06G11910.1"/>
    <property type="gene ID" value="ORUFI06G11910"/>
</dbReference>
<accession>A0A0E0PWK0</accession>
<sequence length="127" mass="13485">MAHPCDSRSCCQRRREAGARGAASGTVREARSAVVRFRRGVRCTVVGGRDRSGAEAELAAVGDRCGRSAWPMALKTVSHRLGPTAVCGQRGECLAVWQYAGGWPVEDVDVALPTCRQRMVGGGASKQ</sequence>
<reference evidence="2" key="1">
    <citation type="submission" date="2013-06" db="EMBL/GenBank/DDBJ databases">
        <authorList>
            <person name="Zhao Q."/>
        </authorList>
    </citation>
    <scope>NUCLEOTIDE SEQUENCE</scope>
    <source>
        <strain evidence="2">cv. W1943</strain>
    </source>
</reference>
<reference evidence="1" key="2">
    <citation type="submission" date="2015-06" db="UniProtKB">
        <authorList>
            <consortium name="EnsemblPlants"/>
        </authorList>
    </citation>
    <scope>IDENTIFICATION</scope>
</reference>
<dbReference type="Proteomes" id="UP000008022">
    <property type="component" value="Unassembled WGS sequence"/>
</dbReference>
<dbReference type="HOGENOM" id="CLU_2007420_0_0_1"/>
<proteinExistence type="predicted"/>
<name>A0A0E0PWK0_ORYRU</name>